<feature type="binding site" evidence="11">
    <location>
        <begin position="19"/>
        <end position="24"/>
    </location>
    <ligand>
        <name>ATP</name>
        <dbReference type="ChEBI" id="CHEBI:30616"/>
    </ligand>
</feature>
<evidence type="ECO:0000256" key="9">
    <source>
        <dbReference type="ARBA" id="ARBA00023141"/>
    </source>
</evidence>
<dbReference type="PRINTS" id="PR01100">
    <property type="entry name" value="SHIKIMTKNASE"/>
</dbReference>
<protein>
    <recommendedName>
        <fullName evidence="3 11">Shikimate kinase</fullName>
        <shortName evidence="11">SK</shortName>
        <ecNumber evidence="3 11">2.7.1.71</ecNumber>
    </recommendedName>
</protein>
<comment type="subunit">
    <text evidence="11">Monomer.</text>
</comment>
<dbReference type="PANTHER" id="PTHR21087:SF16">
    <property type="entry name" value="SHIKIMATE KINASE 1, CHLOROPLASTIC"/>
    <property type="match status" value="1"/>
</dbReference>
<feature type="binding site" evidence="11">
    <location>
        <position position="87"/>
    </location>
    <ligand>
        <name>substrate</name>
    </ligand>
</feature>
<keyword evidence="11" id="KW-0479">Metal-binding</keyword>
<dbReference type="PANTHER" id="PTHR21087">
    <property type="entry name" value="SHIKIMATE KINASE"/>
    <property type="match status" value="1"/>
</dbReference>
<dbReference type="HAMAP" id="MF_00109">
    <property type="entry name" value="Shikimate_kinase"/>
    <property type="match status" value="1"/>
</dbReference>
<feature type="binding site" evidence="11">
    <location>
        <position position="65"/>
    </location>
    <ligand>
        <name>substrate</name>
    </ligand>
</feature>
<evidence type="ECO:0000256" key="1">
    <source>
        <dbReference type="ARBA" id="ARBA00004842"/>
    </source>
</evidence>
<dbReference type="EC" id="2.7.1.71" evidence="3 11"/>
<dbReference type="CDD" id="cd00464">
    <property type="entry name" value="SK"/>
    <property type="match status" value="1"/>
</dbReference>
<dbReference type="InterPro" id="IPR031322">
    <property type="entry name" value="Shikimate/glucono_kinase"/>
</dbReference>
<dbReference type="InterPro" id="IPR023000">
    <property type="entry name" value="Shikimate_kinase_CS"/>
</dbReference>
<evidence type="ECO:0000256" key="10">
    <source>
        <dbReference type="ARBA" id="ARBA00048567"/>
    </source>
</evidence>
<dbReference type="Pfam" id="PF01202">
    <property type="entry name" value="SKI"/>
    <property type="match status" value="1"/>
</dbReference>
<organism evidence="12 13">
    <name type="scientific">Enorma phocaeensis</name>
    <dbReference type="NCBI Taxonomy" id="1871019"/>
    <lineage>
        <taxon>Bacteria</taxon>
        <taxon>Bacillati</taxon>
        <taxon>Actinomycetota</taxon>
        <taxon>Coriobacteriia</taxon>
        <taxon>Coriobacteriales</taxon>
        <taxon>Coriobacteriaceae</taxon>
        <taxon>Enorma</taxon>
    </lineage>
</organism>
<evidence type="ECO:0000256" key="6">
    <source>
        <dbReference type="ARBA" id="ARBA00022741"/>
    </source>
</evidence>
<evidence type="ECO:0000256" key="7">
    <source>
        <dbReference type="ARBA" id="ARBA00022777"/>
    </source>
</evidence>
<proteinExistence type="inferred from homology"/>
<keyword evidence="8 11" id="KW-0067">ATP-binding</keyword>
<keyword evidence="7 11" id="KW-0418">Kinase</keyword>
<feature type="binding site" evidence="11">
    <location>
        <position position="158"/>
    </location>
    <ligand>
        <name>ATP</name>
        <dbReference type="ChEBI" id="CHEBI:30616"/>
    </ligand>
</feature>
<feature type="binding site" evidence="11">
    <location>
        <position position="141"/>
    </location>
    <ligand>
        <name>substrate</name>
    </ligand>
</feature>
<dbReference type="Gene3D" id="3.40.50.300">
    <property type="entry name" value="P-loop containing nucleotide triphosphate hydrolases"/>
    <property type="match status" value="1"/>
</dbReference>
<dbReference type="GO" id="GO:0004765">
    <property type="term" value="F:shikimate kinase activity"/>
    <property type="evidence" value="ECO:0007669"/>
    <property type="project" value="UniProtKB-EC"/>
</dbReference>
<dbReference type="InterPro" id="IPR000623">
    <property type="entry name" value="Shikimate_kinase/TSH1"/>
</dbReference>
<keyword evidence="5 11" id="KW-0808">Transferase</keyword>
<evidence type="ECO:0000256" key="2">
    <source>
        <dbReference type="ARBA" id="ARBA00006997"/>
    </source>
</evidence>
<comment type="subcellular location">
    <subcellularLocation>
        <location evidence="11">Cytoplasm</location>
    </subcellularLocation>
</comment>
<keyword evidence="6 11" id="KW-0547">Nucleotide-binding</keyword>
<evidence type="ECO:0000256" key="11">
    <source>
        <dbReference type="HAMAP-Rule" id="MF_00109"/>
    </source>
</evidence>
<comment type="caution">
    <text evidence="12">The sequence shown here is derived from an EMBL/GenBank/DDBJ whole genome shotgun (WGS) entry which is preliminary data.</text>
</comment>
<evidence type="ECO:0000256" key="4">
    <source>
        <dbReference type="ARBA" id="ARBA00022605"/>
    </source>
</evidence>
<feature type="binding site" evidence="11">
    <location>
        <position position="125"/>
    </location>
    <ligand>
        <name>ATP</name>
        <dbReference type="ChEBI" id="CHEBI:30616"/>
    </ligand>
</feature>
<keyword evidence="11" id="KW-0963">Cytoplasm</keyword>
<feature type="binding site" evidence="11">
    <location>
        <position position="23"/>
    </location>
    <ligand>
        <name>Mg(2+)</name>
        <dbReference type="ChEBI" id="CHEBI:18420"/>
    </ligand>
</feature>
<dbReference type="SUPFAM" id="SSF52540">
    <property type="entry name" value="P-loop containing nucleoside triphosphate hydrolases"/>
    <property type="match status" value="1"/>
</dbReference>
<keyword evidence="11" id="KW-0460">Magnesium</keyword>
<comment type="similarity">
    <text evidence="2 11">Belongs to the shikimate kinase family.</text>
</comment>
<dbReference type="EMBL" id="JAUDDZ010000001">
    <property type="protein sequence ID" value="MDM8274021.1"/>
    <property type="molecule type" value="Genomic_DNA"/>
</dbReference>
<reference evidence="13" key="1">
    <citation type="submission" date="2023-06" db="EMBL/GenBank/DDBJ databases">
        <title>Identification and characterization of horizontal gene transfer across gut microbiota members of farm animals based on homology search.</title>
        <authorList>
            <person name="Zeman M."/>
            <person name="Kubasova T."/>
            <person name="Jahodarova E."/>
            <person name="Nykrynova M."/>
            <person name="Rychlik I."/>
        </authorList>
    </citation>
    <scope>NUCLEOTIDE SEQUENCE [LARGE SCALE GENOMIC DNA]</scope>
    <source>
        <strain evidence="13">154_Feed</strain>
    </source>
</reference>
<dbReference type="RefSeq" id="WP_204671362.1">
    <property type="nucleotide sequence ID" value="NZ_JACJKQ010000001.1"/>
</dbReference>
<keyword evidence="13" id="KW-1185">Reference proteome</keyword>
<feature type="binding site" evidence="11">
    <location>
        <position position="41"/>
    </location>
    <ligand>
        <name>substrate</name>
    </ligand>
</feature>
<evidence type="ECO:0000256" key="3">
    <source>
        <dbReference type="ARBA" id="ARBA00012154"/>
    </source>
</evidence>
<comment type="function">
    <text evidence="11">Catalyzes the specific phosphorylation of the 3-hydroxyl group of shikimic acid using ATP as a cosubstrate.</text>
</comment>
<dbReference type="PROSITE" id="PS01128">
    <property type="entry name" value="SHIKIMATE_KINASE"/>
    <property type="match status" value="1"/>
</dbReference>
<evidence type="ECO:0000313" key="12">
    <source>
        <dbReference type="EMBL" id="MDM8274021.1"/>
    </source>
</evidence>
<evidence type="ECO:0000313" key="13">
    <source>
        <dbReference type="Proteomes" id="UP001529421"/>
    </source>
</evidence>
<comment type="pathway">
    <text evidence="1 11">Metabolic intermediate biosynthesis; chorismate biosynthesis; chorismate from D-erythrose 4-phosphate and phosphoenolpyruvate: step 5/7.</text>
</comment>
<dbReference type="Proteomes" id="UP001529421">
    <property type="component" value="Unassembled WGS sequence"/>
</dbReference>
<dbReference type="InterPro" id="IPR027417">
    <property type="entry name" value="P-loop_NTPase"/>
</dbReference>
<gene>
    <name evidence="11" type="primary">aroK</name>
    <name evidence="12" type="ORF">QUW28_00695</name>
</gene>
<evidence type="ECO:0000256" key="5">
    <source>
        <dbReference type="ARBA" id="ARBA00022679"/>
    </source>
</evidence>
<name>A0ABT7V693_9ACTN</name>
<evidence type="ECO:0000256" key="8">
    <source>
        <dbReference type="ARBA" id="ARBA00022840"/>
    </source>
</evidence>
<comment type="catalytic activity">
    <reaction evidence="10 11">
        <text>shikimate + ATP = 3-phosphoshikimate + ADP + H(+)</text>
        <dbReference type="Rhea" id="RHEA:13121"/>
        <dbReference type="ChEBI" id="CHEBI:15378"/>
        <dbReference type="ChEBI" id="CHEBI:30616"/>
        <dbReference type="ChEBI" id="CHEBI:36208"/>
        <dbReference type="ChEBI" id="CHEBI:145989"/>
        <dbReference type="ChEBI" id="CHEBI:456216"/>
        <dbReference type="EC" id="2.7.1.71"/>
    </reaction>
</comment>
<sequence>MPESVKRGCDHVFFIGFLGAGKSTLARNLGSLFNRRFVDTDRLVERRAGMSVGAMYRTRGEAYFRKLETQALRSLRSERSLLVSCGGGVVETPENIRLMREMGFCVYLDGDLDDSLRQIRSYAARPDFRSPKHAASLLEHRRPLYQAAADLTIDIRGRSFKEVSYQCAELLLERGLL</sequence>
<keyword evidence="4 11" id="KW-0028">Amino-acid biosynthesis</keyword>
<accession>A0ABT7V693</accession>
<comment type="cofactor">
    <cofactor evidence="11">
        <name>Mg(2+)</name>
        <dbReference type="ChEBI" id="CHEBI:18420"/>
    </cofactor>
    <text evidence="11">Binds 1 Mg(2+) ion per subunit.</text>
</comment>
<keyword evidence="9 11" id="KW-0057">Aromatic amino acid biosynthesis</keyword>